<accession>A0A9D4R0F8</accession>
<proteinExistence type="predicted"/>
<organism evidence="1 2">
    <name type="scientific">Dreissena polymorpha</name>
    <name type="common">Zebra mussel</name>
    <name type="synonym">Mytilus polymorpha</name>
    <dbReference type="NCBI Taxonomy" id="45954"/>
    <lineage>
        <taxon>Eukaryota</taxon>
        <taxon>Metazoa</taxon>
        <taxon>Spiralia</taxon>
        <taxon>Lophotrochozoa</taxon>
        <taxon>Mollusca</taxon>
        <taxon>Bivalvia</taxon>
        <taxon>Autobranchia</taxon>
        <taxon>Heteroconchia</taxon>
        <taxon>Euheterodonta</taxon>
        <taxon>Imparidentia</taxon>
        <taxon>Neoheterodontei</taxon>
        <taxon>Myida</taxon>
        <taxon>Dreissenoidea</taxon>
        <taxon>Dreissenidae</taxon>
        <taxon>Dreissena</taxon>
    </lineage>
</organism>
<dbReference type="Proteomes" id="UP000828390">
    <property type="component" value="Unassembled WGS sequence"/>
</dbReference>
<dbReference type="EMBL" id="JAIWYP010000003">
    <property type="protein sequence ID" value="KAH3850319.1"/>
    <property type="molecule type" value="Genomic_DNA"/>
</dbReference>
<evidence type="ECO:0000313" key="1">
    <source>
        <dbReference type="EMBL" id="KAH3850319.1"/>
    </source>
</evidence>
<name>A0A9D4R0F8_DREPO</name>
<protein>
    <submittedName>
        <fullName evidence="1">Uncharacterized protein</fullName>
    </submittedName>
</protein>
<gene>
    <name evidence="1" type="ORF">DPMN_092728</name>
</gene>
<keyword evidence="2" id="KW-1185">Reference proteome</keyword>
<sequence>MLTPCYMWFCFAGHFYHEQRRACNALEYLDQTYEIFTALSTPRPVSRNSMEHWETV</sequence>
<dbReference type="AlphaFoldDB" id="A0A9D4R0F8"/>
<reference evidence="1" key="1">
    <citation type="journal article" date="2019" name="bioRxiv">
        <title>The Genome of the Zebra Mussel, Dreissena polymorpha: A Resource for Invasive Species Research.</title>
        <authorList>
            <person name="McCartney M.A."/>
            <person name="Auch B."/>
            <person name="Kono T."/>
            <person name="Mallez S."/>
            <person name="Zhang Y."/>
            <person name="Obille A."/>
            <person name="Becker A."/>
            <person name="Abrahante J.E."/>
            <person name="Garbe J."/>
            <person name="Badalamenti J.P."/>
            <person name="Herman A."/>
            <person name="Mangelson H."/>
            <person name="Liachko I."/>
            <person name="Sullivan S."/>
            <person name="Sone E.D."/>
            <person name="Koren S."/>
            <person name="Silverstein K.A.T."/>
            <person name="Beckman K.B."/>
            <person name="Gohl D.M."/>
        </authorList>
    </citation>
    <scope>NUCLEOTIDE SEQUENCE</scope>
    <source>
        <strain evidence="1">Duluth1</strain>
        <tissue evidence="1">Whole animal</tissue>
    </source>
</reference>
<reference evidence="1" key="2">
    <citation type="submission" date="2020-11" db="EMBL/GenBank/DDBJ databases">
        <authorList>
            <person name="McCartney M.A."/>
            <person name="Auch B."/>
            <person name="Kono T."/>
            <person name="Mallez S."/>
            <person name="Becker A."/>
            <person name="Gohl D.M."/>
            <person name="Silverstein K.A.T."/>
            <person name="Koren S."/>
            <person name="Bechman K.B."/>
            <person name="Herman A."/>
            <person name="Abrahante J.E."/>
            <person name="Garbe J."/>
        </authorList>
    </citation>
    <scope>NUCLEOTIDE SEQUENCE</scope>
    <source>
        <strain evidence="1">Duluth1</strain>
        <tissue evidence="1">Whole animal</tissue>
    </source>
</reference>
<evidence type="ECO:0000313" key="2">
    <source>
        <dbReference type="Proteomes" id="UP000828390"/>
    </source>
</evidence>
<comment type="caution">
    <text evidence="1">The sequence shown here is derived from an EMBL/GenBank/DDBJ whole genome shotgun (WGS) entry which is preliminary data.</text>
</comment>